<dbReference type="Gene3D" id="3.40.50.720">
    <property type="entry name" value="NAD(P)-binding Rossmann-like Domain"/>
    <property type="match status" value="1"/>
</dbReference>
<reference evidence="5" key="1">
    <citation type="journal article" date="2015" name="Genome Announc.">
        <title>Draft whole-genome sequence of the biocontrol agent Trichoderma harzianum T6776.</title>
        <authorList>
            <person name="Baroncelli R."/>
            <person name="Piaggeschi G."/>
            <person name="Fiorini L."/>
            <person name="Bertolini E."/>
            <person name="Zapparata A."/>
            <person name="Pe M.E."/>
            <person name="Sarrocco S."/>
            <person name="Vannacci G."/>
        </authorList>
    </citation>
    <scope>NUCLEOTIDE SEQUENCE [LARGE SCALE GENOMIC DNA]</scope>
    <source>
        <strain evidence="5">T6776</strain>
    </source>
</reference>
<dbReference type="AlphaFoldDB" id="A0A0F9XB62"/>
<dbReference type="EMBL" id="JOKZ01000486">
    <property type="protein sequence ID" value="KKO97927.1"/>
    <property type="molecule type" value="Genomic_DNA"/>
</dbReference>
<dbReference type="OMA" id="WFDWGIE"/>
<dbReference type="PANTHER" id="PTHR47706">
    <property type="entry name" value="NMRA-LIKE FAMILY PROTEIN"/>
    <property type="match status" value="1"/>
</dbReference>
<evidence type="ECO:0000256" key="2">
    <source>
        <dbReference type="ARBA" id="ARBA00023002"/>
    </source>
</evidence>
<protein>
    <recommendedName>
        <fullName evidence="3">NmrA-like domain-containing protein</fullName>
    </recommendedName>
</protein>
<dbReference type="InterPro" id="IPR045312">
    <property type="entry name" value="PCBER-like"/>
</dbReference>
<dbReference type="InterPro" id="IPR008030">
    <property type="entry name" value="NmrA-like"/>
</dbReference>
<dbReference type="CDD" id="cd05259">
    <property type="entry name" value="PCBER_SDR_a"/>
    <property type="match status" value="1"/>
</dbReference>
<evidence type="ECO:0000256" key="1">
    <source>
        <dbReference type="ARBA" id="ARBA00022857"/>
    </source>
</evidence>
<dbReference type="InterPro" id="IPR036291">
    <property type="entry name" value="NAD(P)-bd_dom_sf"/>
</dbReference>
<organism evidence="4 5">
    <name type="scientific">Trichoderma harzianum</name>
    <name type="common">Hypocrea lixii</name>
    <dbReference type="NCBI Taxonomy" id="5544"/>
    <lineage>
        <taxon>Eukaryota</taxon>
        <taxon>Fungi</taxon>
        <taxon>Dikarya</taxon>
        <taxon>Ascomycota</taxon>
        <taxon>Pezizomycotina</taxon>
        <taxon>Sordariomycetes</taxon>
        <taxon>Hypocreomycetidae</taxon>
        <taxon>Hypocreales</taxon>
        <taxon>Hypocreaceae</taxon>
        <taxon>Trichoderma</taxon>
    </lineage>
</organism>
<dbReference type="InterPro" id="IPR051609">
    <property type="entry name" value="NmrA/Isoflavone_reductase-like"/>
</dbReference>
<dbReference type="Proteomes" id="UP000034112">
    <property type="component" value="Unassembled WGS sequence"/>
</dbReference>
<dbReference type="GO" id="GO:0016491">
    <property type="term" value="F:oxidoreductase activity"/>
    <property type="evidence" value="ECO:0007669"/>
    <property type="project" value="UniProtKB-KW"/>
</dbReference>
<dbReference type="Pfam" id="PF05368">
    <property type="entry name" value="NmrA"/>
    <property type="match status" value="1"/>
</dbReference>
<name>A0A0F9XB62_TRIHA</name>
<dbReference type="PANTHER" id="PTHR47706:SF9">
    <property type="entry name" value="NMRA-LIKE DOMAIN-CONTAINING PROTEIN-RELATED"/>
    <property type="match status" value="1"/>
</dbReference>
<evidence type="ECO:0000313" key="5">
    <source>
        <dbReference type="Proteomes" id="UP000034112"/>
    </source>
</evidence>
<feature type="domain" description="NmrA-like" evidence="3">
    <location>
        <begin position="5"/>
        <end position="131"/>
    </location>
</feature>
<keyword evidence="2" id="KW-0560">Oxidoreductase</keyword>
<sequence length="309" mass="34107">MSSIKNIAVLGAAGNVGKTSVPALLSAGFVVTIIARPESTATYPEGVTVKKASYDDLETLTEVLKGQDALIEAFNPAAAEHQSIIVRAALAAGVQRLITPEFSTDSFSAHAEEVGIFEPKQKAQKELEELTSAPGCILSWTAIIPGAWFDWGIEGGFFWIDKKQKTITRFGSGNQKVSISRLQLSAETIVTVLQNPGKYRNRVVYVADYAVSTNEFISIINEISSGEEWKVVDVDIEEFKKEGFRLWDEDTKNGVKTRLFTKAYTMLGTVALFDEENRYDADYTYKQEPGTGRPIESLKEELKKLLGYN</sequence>
<proteinExistence type="predicted"/>
<accession>A0A0F9XB62</accession>
<dbReference type="SUPFAM" id="SSF51735">
    <property type="entry name" value="NAD(P)-binding Rossmann-fold domains"/>
    <property type="match status" value="1"/>
</dbReference>
<keyword evidence="1" id="KW-0521">NADP</keyword>
<evidence type="ECO:0000313" key="4">
    <source>
        <dbReference type="EMBL" id="KKO97927.1"/>
    </source>
</evidence>
<evidence type="ECO:0000259" key="3">
    <source>
        <dbReference type="Pfam" id="PF05368"/>
    </source>
</evidence>
<comment type="caution">
    <text evidence="4">The sequence shown here is derived from an EMBL/GenBank/DDBJ whole genome shotgun (WGS) entry which is preliminary data.</text>
</comment>
<dbReference type="OrthoDB" id="9984533at2759"/>
<gene>
    <name evidence="4" type="ORF">THAR02_09971</name>
</gene>